<name>A0A0C9RDS0_9HYME</name>
<feature type="compositionally biased region" description="Low complexity" evidence="1">
    <location>
        <begin position="71"/>
        <end position="80"/>
    </location>
</feature>
<feature type="region of interest" description="Disordered" evidence="1">
    <location>
        <begin position="55"/>
        <end position="256"/>
    </location>
</feature>
<dbReference type="KEGG" id="fas:105270275"/>
<evidence type="ECO:0000313" key="3">
    <source>
        <dbReference type="Proteomes" id="UP000694866"/>
    </source>
</evidence>
<gene>
    <name evidence="2" type="primary">infB_6</name>
    <name evidence="4" type="synonym">LOC105270275</name>
    <name evidence="2" type="ORF">g.12353</name>
</gene>
<feature type="compositionally biased region" description="Basic and acidic residues" evidence="1">
    <location>
        <begin position="98"/>
        <end position="131"/>
    </location>
</feature>
<keyword evidence="3" id="KW-1185">Reference proteome</keyword>
<evidence type="ECO:0000313" key="2">
    <source>
        <dbReference type="EMBL" id="JAG81019.1"/>
    </source>
</evidence>
<accession>A0A9R1THF8</accession>
<evidence type="ECO:0000256" key="1">
    <source>
        <dbReference type="SAM" id="MobiDB-lite"/>
    </source>
</evidence>
<accession>A0A0C9RDS0</accession>
<dbReference type="AlphaFoldDB" id="A0A0C9RDS0"/>
<organism evidence="2">
    <name type="scientific">Fopius arisanus</name>
    <dbReference type="NCBI Taxonomy" id="64838"/>
    <lineage>
        <taxon>Eukaryota</taxon>
        <taxon>Metazoa</taxon>
        <taxon>Ecdysozoa</taxon>
        <taxon>Arthropoda</taxon>
        <taxon>Hexapoda</taxon>
        <taxon>Insecta</taxon>
        <taxon>Pterygota</taxon>
        <taxon>Neoptera</taxon>
        <taxon>Endopterygota</taxon>
        <taxon>Hymenoptera</taxon>
        <taxon>Apocrita</taxon>
        <taxon>Ichneumonoidea</taxon>
        <taxon>Braconidae</taxon>
        <taxon>Opiinae</taxon>
        <taxon>Fopius</taxon>
    </lineage>
</organism>
<evidence type="ECO:0000313" key="4">
    <source>
        <dbReference type="RefSeq" id="XP_011309410.1"/>
    </source>
</evidence>
<proteinExistence type="predicted"/>
<dbReference type="Proteomes" id="UP000694866">
    <property type="component" value="Unplaced"/>
</dbReference>
<dbReference type="RefSeq" id="XP_011309410.1">
    <property type="nucleotide sequence ID" value="XM_011311108.1"/>
</dbReference>
<sequence length="377" mass="42130">MFRSLRKFCRLQKSLRNLKLHTSISTPQTWNHFQFLKAKRNSPLKTSEKLQKVSEAVTITPGKPKSPPPGLSLLPNAPGSQQSKIPRSRVFYSTCSDKPPKPPKKSDCTPKPKKSSCSEKSYEKLCPDLKDPASCSTNKPKCPEKCPKPPSNTSACSKPKPKPKPCAQPVEKSKCSKPPLKSCPQPPKPCPKPEEKSKCSKPPPKPCPQPEPKSKCSKPPAKPSGCGGGKKPPPCSRSYSSCAAEPDKTPDLTFGEQQRRKIAEFCAKRKGNSKKGIEIKDEEHCEQSESFSDRIKREKEETAECLKNKTEFSELGYTRIHCKESVRDIISRDAKKFLREVDPYGEILHQKVGKVSSDQPEKARNRKNNWLESILIQ</sequence>
<dbReference type="OrthoDB" id="10504300at2759"/>
<reference evidence="4" key="2">
    <citation type="submission" date="2025-04" db="UniProtKB">
        <authorList>
            <consortium name="RefSeq"/>
        </authorList>
    </citation>
    <scope>IDENTIFICATION</scope>
    <source>
        <strain evidence="4">USDA-PBARC FA_bdor</strain>
        <tissue evidence="4">Whole organism</tissue>
    </source>
</reference>
<dbReference type="PRINTS" id="PR01217">
    <property type="entry name" value="PRICHEXTENSN"/>
</dbReference>
<feature type="compositionally biased region" description="Pro residues" evidence="1">
    <location>
        <begin position="201"/>
        <end position="211"/>
    </location>
</feature>
<protein>
    <submittedName>
        <fullName evidence="4">Gibberellin-regulated protein 14</fullName>
    </submittedName>
    <submittedName>
        <fullName evidence="2">InfB_6 protein</fullName>
    </submittedName>
</protein>
<reference evidence="2" key="1">
    <citation type="submission" date="2015-01" db="EMBL/GenBank/DDBJ databases">
        <title>Transcriptome Assembly of Fopius arisanus.</title>
        <authorList>
            <person name="Geib S."/>
        </authorList>
    </citation>
    <scope>NUCLEOTIDE SEQUENCE</scope>
</reference>
<dbReference type="GeneID" id="105270275"/>
<dbReference type="EMBL" id="GBYB01011252">
    <property type="protein sequence ID" value="JAG81019.1"/>
    <property type="molecule type" value="Transcribed_RNA"/>
</dbReference>